<dbReference type="AlphaFoldDB" id="A0AAN5C8D8"/>
<gene>
    <name evidence="7" type="ORF">PMAYCL1PPCAC_02376</name>
</gene>
<dbReference type="Pfam" id="PF06271">
    <property type="entry name" value="RDD"/>
    <property type="match status" value="1"/>
</dbReference>
<evidence type="ECO:0000256" key="2">
    <source>
        <dbReference type="ARBA" id="ARBA00022692"/>
    </source>
</evidence>
<evidence type="ECO:0000256" key="3">
    <source>
        <dbReference type="ARBA" id="ARBA00022989"/>
    </source>
</evidence>
<keyword evidence="4 5" id="KW-0472">Membrane</keyword>
<dbReference type="InterPro" id="IPR010432">
    <property type="entry name" value="RDD"/>
</dbReference>
<evidence type="ECO:0000313" key="7">
    <source>
        <dbReference type="EMBL" id="GMR32181.1"/>
    </source>
</evidence>
<reference evidence="8" key="1">
    <citation type="submission" date="2022-10" db="EMBL/GenBank/DDBJ databases">
        <title>Genome assembly of Pristionchus species.</title>
        <authorList>
            <person name="Yoshida K."/>
            <person name="Sommer R.J."/>
        </authorList>
    </citation>
    <scope>NUCLEOTIDE SEQUENCE [LARGE SCALE GENOMIC DNA]</scope>
    <source>
        <strain evidence="8">RS5460</strain>
    </source>
</reference>
<evidence type="ECO:0000256" key="5">
    <source>
        <dbReference type="SAM" id="Phobius"/>
    </source>
</evidence>
<feature type="domain" description="RDD" evidence="6">
    <location>
        <begin position="91"/>
        <end position="192"/>
    </location>
</feature>
<sequence>FSCQMESLKREKHDYGSAHAYADAWRKWMADTHAWYAFHHMMAAQMVSGVASMGVGVGGAPQPAAAAPQNGNTVTVTAAGVRVGTATYTIPSFARRILAELIDCVFTFAIKIVFVYLLIEFDILDLTRYERLINEHADLQTLIDITHELFPLEVIGKILCSLLEAYLISYGFGGLPAGQTPGKNLMGLTVISCHQVFPVVGNPRQVHVSGLLSVPFRHSLQRSLFKNVLVNSLIPLSSIVYVFNYNRALYDVTANTIVVRRQ</sequence>
<proteinExistence type="predicted"/>
<evidence type="ECO:0000256" key="1">
    <source>
        <dbReference type="ARBA" id="ARBA00004141"/>
    </source>
</evidence>
<dbReference type="GO" id="GO:0016020">
    <property type="term" value="C:membrane"/>
    <property type="evidence" value="ECO:0007669"/>
    <property type="project" value="UniProtKB-SubCell"/>
</dbReference>
<keyword evidence="3 5" id="KW-1133">Transmembrane helix</keyword>
<keyword evidence="2 5" id="KW-0812">Transmembrane</keyword>
<accession>A0AAN5C8D8</accession>
<comment type="caution">
    <text evidence="7">The sequence shown here is derived from an EMBL/GenBank/DDBJ whole genome shotgun (WGS) entry which is preliminary data.</text>
</comment>
<comment type="subcellular location">
    <subcellularLocation>
        <location evidence="1">Membrane</location>
        <topology evidence="1">Multi-pass membrane protein</topology>
    </subcellularLocation>
</comment>
<dbReference type="InterPro" id="IPR039871">
    <property type="entry name" value="FAM8A1"/>
</dbReference>
<organism evidence="7 8">
    <name type="scientific">Pristionchus mayeri</name>
    <dbReference type="NCBI Taxonomy" id="1317129"/>
    <lineage>
        <taxon>Eukaryota</taxon>
        <taxon>Metazoa</taxon>
        <taxon>Ecdysozoa</taxon>
        <taxon>Nematoda</taxon>
        <taxon>Chromadorea</taxon>
        <taxon>Rhabditida</taxon>
        <taxon>Rhabditina</taxon>
        <taxon>Diplogasteromorpha</taxon>
        <taxon>Diplogasteroidea</taxon>
        <taxon>Neodiplogasteridae</taxon>
        <taxon>Pristionchus</taxon>
    </lineage>
</organism>
<feature type="transmembrane region" description="Helical" evidence="5">
    <location>
        <begin position="97"/>
        <end position="119"/>
    </location>
</feature>
<evidence type="ECO:0000256" key="4">
    <source>
        <dbReference type="ARBA" id="ARBA00023136"/>
    </source>
</evidence>
<protein>
    <recommendedName>
        <fullName evidence="6">RDD domain-containing protein</fullName>
    </recommendedName>
</protein>
<evidence type="ECO:0000259" key="6">
    <source>
        <dbReference type="Pfam" id="PF06271"/>
    </source>
</evidence>
<dbReference type="Proteomes" id="UP001328107">
    <property type="component" value="Unassembled WGS sequence"/>
</dbReference>
<feature type="non-terminal residue" evidence="7">
    <location>
        <position position="1"/>
    </location>
</feature>
<evidence type="ECO:0000313" key="8">
    <source>
        <dbReference type="Proteomes" id="UP001328107"/>
    </source>
</evidence>
<dbReference type="EMBL" id="BTRK01000001">
    <property type="protein sequence ID" value="GMR32181.1"/>
    <property type="molecule type" value="Genomic_DNA"/>
</dbReference>
<keyword evidence="8" id="KW-1185">Reference proteome</keyword>
<dbReference type="PANTHER" id="PTHR13659">
    <property type="entry name" value="AUTOSOMAL HIGHLY CONSERVED PROTEIN"/>
    <property type="match status" value="1"/>
</dbReference>
<name>A0AAN5C8D8_9BILA</name>
<dbReference type="PANTHER" id="PTHR13659:SF5">
    <property type="entry name" value="PROTEIN FAM8A1"/>
    <property type="match status" value="1"/>
</dbReference>